<evidence type="ECO:0000313" key="2">
    <source>
        <dbReference type="EMBL" id="GAA3748082.1"/>
    </source>
</evidence>
<dbReference type="Proteomes" id="UP001500908">
    <property type="component" value="Unassembled WGS sequence"/>
</dbReference>
<gene>
    <name evidence="2" type="ORF">GCM10022402_29270</name>
</gene>
<feature type="region of interest" description="Disordered" evidence="1">
    <location>
        <begin position="137"/>
        <end position="156"/>
    </location>
</feature>
<comment type="caution">
    <text evidence="2">The sequence shown here is derived from an EMBL/GenBank/DDBJ whole genome shotgun (WGS) entry which is preliminary data.</text>
</comment>
<reference evidence="3" key="1">
    <citation type="journal article" date="2019" name="Int. J. Syst. Evol. Microbiol.">
        <title>The Global Catalogue of Microorganisms (GCM) 10K type strain sequencing project: providing services to taxonomists for standard genome sequencing and annotation.</title>
        <authorList>
            <consortium name="The Broad Institute Genomics Platform"/>
            <consortium name="The Broad Institute Genome Sequencing Center for Infectious Disease"/>
            <person name="Wu L."/>
            <person name="Ma J."/>
        </authorList>
    </citation>
    <scope>NUCLEOTIDE SEQUENCE [LARGE SCALE GENOMIC DNA]</scope>
    <source>
        <strain evidence="3">JCM 17137</strain>
    </source>
</reference>
<dbReference type="EMBL" id="BAABDD010000012">
    <property type="protein sequence ID" value="GAA3748082.1"/>
    <property type="molecule type" value="Genomic_DNA"/>
</dbReference>
<proteinExistence type="predicted"/>
<evidence type="ECO:0000256" key="1">
    <source>
        <dbReference type="SAM" id="MobiDB-lite"/>
    </source>
</evidence>
<dbReference type="RefSeq" id="WP_344972032.1">
    <property type="nucleotide sequence ID" value="NZ_BAABDD010000012.1"/>
</dbReference>
<sequence length="156" mass="17443">MGLWKSRRGPSIAVFQADGANALAATYVHDQLATLNHHSAAPLEDVFAVVQELTVPGYGELLHLEVSANTPAGRLQVRAAADSAFAAVDKTRDRLLLRLAEWELQKARTEQGREAMHRLAHKRSQWWRRWWPHRAHGAVSPRGDSTAAPDNERTNR</sequence>
<accession>A0ABP7FTP7</accession>
<evidence type="ECO:0008006" key="4">
    <source>
        <dbReference type="Google" id="ProtNLM"/>
    </source>
</evidence>
<evidence type="ECO:0000313" key="3">
    <source>
        <dbReference type="Proteomes" id="UP001500908"/>
    </source>
</evidence>
<organism evidence="2 3">
    <name type="scientific">Salinactinospora qingdaonensis</name>
    <dbReference type="NCBI Taxonomy" id="702744"/>
    <lineage>
        <taxon>Bacteria</taxon>
        <taxon>Bacillati</taxon>
        <taxon>Actinomycetota</taxon>
        <taxon>Actinomycetes</taxon>
        <taxon>Streptosporangiales</taxon>
        <taxon>Nocardiopsidaceae</taxon>
        <taxon>Salinactinospora</taxon>
    </lineage>
</organism>
<name>A0ABP7FTP7_9ACTN</name>
<keyword evidence="3" id="KW-1185">Reference proteome</keyword>
<protein>
    <recommendedName>
        <fullName evidence="4">Ribosome-associated translation inhibitor RaiA</fullName>
    </recommendedName>
</protein>